<organism evidence="2 3">
    <name type="scientific">Phanerochaete carnosa (strain HHB-10118-sp)</name>
    <name type="common">White-rot fungus</name>
    <name type="synonym">Peniophora carnosa</name>
    <dbReference type="NCBI Taxonomy" id="650164"/>
    <lineage>
        <taxon>Eukaryota</taxon>
        <taxon>Fungi</taxon>
        <taxon>Dikarya</taxon>
        <taxon>Basidiomycota</taxon>
        <taxon>Agaricomycotina</taxon>
        <taxon>Agaricomycetes</taxon>
        <taxon>Polyporales</taxon>
        <taxon>Phanerochaetaceae</taxon>
        <taxon>Phanerochaete</taxon>
    </lineage>
</organism>
<dbReference type="Proteomes" id="UP000008370">
    <property type="component" value="Unassembled WGS sequence"/>
</dbReference>
<feature type="compositionally biased region" description="Basic and acidic residues" evidence="1">
    <location>
        <begin position="25"/>
        <end position="34"/>
    </location>
</feature>
<dbReference type="InParanoid" id="K5UJZ3"/>
<protein>
    <submittedName>
        <fullName evidence="2">Uncharacterized protein</fullName>
    </submittedName>
</protein>
<dbReference type="KEGG" id="pco:PHACADRAFT_265641"/>
<feature type="region of interest" description="Disordered" evidence="1">
    <location>
        <begin position="22"/>
        <end position="46"/>
    </location>
</feature>
<proteinExistence type="predicted"/>
<gene>
    <name evidence="2" type="ORF">PHACADRAFT_265641</name>
</gene>
<accession>K5UJZ3</accession>
<dbReference type="RefSeq" id="XP_007401936.1">
    <property type="nucleotide sequence ID" value="XM_007401874.1"/>
</dbReference>
<keyword evidence="3" id="KW-1185">Reference proteome</keyword>
<dbReference type="HOGENOM" id="CLU_648223_0_0_1"/>
<dbReference type="EMBL" id="JH930480">
    <property type="protein sequence ID" value="EKM49886.1"/>
    <property type="molecule type" value="Genomic_DNA"/>
</dbReference>
<evidence type="ECO:0000313" key="2">
    <source>
        <dbReference type="EMBL" id="EKM49886.1"/>
    </source>
</evidence>
<reference evidence="2 3" key="1">
    <citation type="journal article" date="2012" name="BMC Genomics">
        <title>Comparative genomics of the white-rot fungi, Phanerochaete carnosa and P. chrysosporium, to elucidate the genetic basis of the distinct wood types they colonize.</title>
        <authorList>
            <person name="Suzuki H."/>
            <person name="MacDonald J."/>
            <person name="Syed K."/>
            <person name="Salamov A."/>
            <person name="Hori C."/>
            <person name="Aerts A."/>
            <person name="Henrissat B."/>
            <person name="Wiebenga A."/>
            <person name="vanKuyk P.A."/>
            <person name="Barry K."/>
            <person name="Lindquist E."/>
            <person name="LaButti K."/>
            <person name="Lapidus A."/>
            <person name="Lucas S."/>
            <person name="Coutinho P."/>
            <person name="Gong Y."/>
            <person name="Samejima M."/>
            <person name="Mahadevan R."/>
            <person name="Abou-Zaid M."/>
            <person name="de Vries R.P."/>
            <person name="Igarashi K."/>
            <person name="Yadav J.S."/>
            <person name="Grigoriev I.V."/>
            <person name="Master E.R."/>
        </authorList>
    </citation>
    <scope>NUCLEOTIDE SEQUENCE [LARGE SCALE GENOMIC DNA]</scope>
    <source>
        <strain evidence="2 3">HHB-10118-sp</strain>
    </source>
</reference>
<evidence type="ECO:0000256" key="1">
    <source>
        <dbReference type="SAM" id="MobiDB-lite"/>
    </source>
</evidence>
<feature type="non-terminal residue" evidence="2">
    <location>
        <position position="1"/>
    </location>
</feature>
<evidence type="ECO:0000313" key="3">
    <source>
        <dbReference type="Proteomes" id="UP000008370"/>
    </source>
</evidence>
<name>K5UJZ3_PHACS</name>
<dbReference type="GeneID" id="18919148"/>
<sequence>MQKAGEDVHELNTLCSLRTASSETLRMDSPKEASAKQSLLPRSREECQKLSPRQRQILGQCNESQLETSASPSGATYGVLFELSRTKSYGPAIHYLALRLMFRDMKRGHVDGLARALVALSLEEIEAFFAGMSADERSQWVRFSRVSLRSTAPLPTTGLWYALIKAMAEAHDTLDSARAVALLRMYDWHTPFVLLFPSDPSKPDPSRLKLILNYVQASYSDCLPQVRDDDPNPPESDIVLQVYAAYFSICPEPLLSSLLDHVIAGFTSHTLRDFHERDLAALSNNAPYFIMQPSSLDEPADSSRGRIWMTKQHPASPYLLFALRLATWSAAARAGLVKRGVVQAIEALYDMDETVVNTDCGERLVSGISQHIMLQLCALLLGALSECYDSSRSTLMEELRADIASYSRSMSRRFFAPEVWEIRD</sequence>
<dbReference type="OrthoDB" id="10558158at2759"/>
<dbReference type="AlphaFoldDB" id="K5UJZ3"/>